<dbReference type="Pfam" id="PF02576">
    <property type="entry name" value="RimP_N"/>
    <property type="match status" value="1"/>
</dbReference>
<dbReference type="RefSeq" id="WP_035162680.1">
    <property type="nucleotide sequence ID" value="NZ_AZTB01000013.1"/>
</dbReference>
<feature type="domain" description="Ribosome maturation factor RimP N-terminal" evidence="4">
    <location>
        <begin position="16"/>
        <end position="85"/>
    </location>
</feature>
<evidence type="ECO:0000256" key="2">
    <source>
        <dbReference type="ARBA" id="ARBA00022517"/>
    </source>
</evidence>
<dbReference type="Proteomes" id="UP000029622">
    <property type="component" value="Unassembled WGS sequence"/>
</dbReference>
<evidence type="ECO:0000256" key="1">
    <source>
        <dbReference type="ARBA" id="ARBA00022490"/>
    </source>
</evidence>
<dbReference type="NCBIfam" id="NF000928">
    <property type="entry name" value="PRK00092.1-2"/>
    <property type="match status" value="1"/>
</dbReference>
<dbReference type="Pfam" id="PF17384">
    <property type="entry name" value="DUF150_C"/>
    <property type="match status" value="1"/>
</dbReference>
<comment type="subcellular location">
    <subcellularLocation>
        <location evidence="3">Cytoplasm</location>
    </subcellularLocation>
</comment>
<dbReference type="Gene3D" id="2.30.30.180">
    <property type="entry name" value="Ribosome maturation factor RimP, C-terminal domain"/>
    <property type="match status" value="1"/>
</dbReference>
<dbReference type="InterPro" id="IPR028998">
    <property type="entry name" value="RimP_C"/>
</dbReference>
<dbReference type="HAMAP" id="MF_01077">
    <property type="entry name" value="RimP"/>
    <property type="match status" value="1"/>
</dbReference>
<name>A0A096CW86_9FIRM</name>
<comment type="caution">
    <text evidence="6">The sequence shown here is derived from an EMBL/GenBank/DDBJ whole genome shotgun (WGS) entry which is preliminary data.</text>
</comment>
<dbReference type="SUPFAM" id="SSF74942">
    <property type="entry name" value="YhbC-like, C-terminal domain"/>
    <property type="match status" value="1"/>
</dbReference>
<comment type="similarity">
    <text evidence="3">Belongs to the RimP family.</text>
</comment>
<dbReference type="Gene3D" id="3.30.300.70">
    <property type="entry name" value="RimP-like superfamily, N-terminal"/>
    <property type="match status" value="1"/>
</dbReference>
<dbReference type="InterPro" id="IPR003728">
    <property type="entry name" value="Ribosome_maturation_RimP"/>
</dbReference>
<dbReference type="GO" id="GO:0005829">
    <property type="term" value="C:cytosol"/>
    <property type="evidence" value="ECO:0007669"/>
    <property type="project" value="TreeGrafter"/>
</dbReference>
<dbReference type="AlphaFoldDB" id="A0A096CW86"/>
<dbReference type="InterPro" id="IPR036847">
    <property type="entry name" value="RimP_C_sf"/>
</dbReference>
<protein>
    <recommendedName>
        <fullName evidence="3">Ribosome maturation factor RimP</fullName>
    </recommendedName>
</protein>
<gene>
    <name evidence="3" type="primary">rimP</name>
    <name evidence="6" type="ORF">Y919_04050</name>
</gene>
<dbReference type="FunFam" id="3.30.300.70:FF:000001">
    <property type="entry name" value="Ribosome maturation factor RimP"/>
    <property type="match status" value="1"/>
</dbReference>
<dbReference type="PANTHER" id="PTHR33867">
    <property type="entry name" value="RIBOSOME MATURATION FACTOR RIMP"/>
    <property type="match status" value="1"/>
</dbReference>
<dbReference type="SUPFAM" id="SSF75420">
    <property type="entry name" value="YhbC-like, N-terminal domain"/>
    <property type="match status" value="1"/>
</dbReference>
<keyword evidence="2 3" id="KW-0690">Ribosome biogenesis</keyword>
<organism evidence="6 7">
    <name type="scientific">Caloranaerobacter azorensis H53214</name>
    <dbReference type="NCBI Taxonomy" id="1156417"/>
    <lineage>
        <taxon>Bacteria</taxon>
        <taxon>Bacillati</taxon>
        <taxon>Bacillota</taxon>
        <taxon>Tissierellia</taxon>
        <taxon>Tissierellales</taxon>
        <taxon>Thermohalobacteraceae</taxon>
        <taxon>Caloranaerobacter</taxon>
    </lineage>
</organism>
<dbReference type="STRING" id="1156417.Y919_04050"/>
<evidence type="ECO:0000313" key="6">
    <source>
        <dbReference type="EMBL" id="KGG80844.1"/>
    </source>
</evidence>
<dbReference type="InterPro" id="IPR028989">
    <property type="entry name" value="RimP_N"/>
</dbReference>
<evidence type="ECO:0000259" key="5">
    <source>
        <dbReference type="Pfam" id="PF17384"/>
    </source>
</evidence>
<dbReference type="InterPro" id="IPR035956">
    <property type="entry name" value="RimP_N_sf"/>
</dbReference>
<accession>A0A096CW86</accession>
<evidence type="ECO:0000256" key="3">
    <source>
        <dbReference type="HAMAP-Rule" id="MF_01077"/>
    </source>
</evidence>
<proteinExistence type="inferred from homology"/>
<dbReference type="CDD" id="cd01734">
    <property type="entry name" value="YlxS_C"/>
    <property type="match status" value="1"/>
</dbReference>
<dbReference type="GO" id="GO:0006412">
    <property type="term" value="P:translation"/>
    <property type="evidence" value="ECO:0007669"/>
    <property type="project" value="TreeGrafter"/>
</dbReference>
<dbReference type="PANTHER" id="PTHR33867:SF1">
    <property type="entry name" value="RIBOSOME MATURATION FACTOR RIMP"/>
    <property type="match status" value="1"/>
</dbReference>
<reference evidence="6 7" key="1">
    <citation type="submission" date="2013-12" db="EMBL/GenBank/DDBJ databases">
        <title>Draft genome sequence of Caloranaerobacter sp. H53214.</title>
        <authorList>
            <person name="Jiang L.J."/>
            <person name="Shao Z.Z."/>
            <person name="Long M.N."/>
        </authorList>
    </citation>
    <scope>NUCLEOTIDE SEQUENCE [LARGE SCALE GENOMIC DNA]</scope>
    <source>
        <strain evidence="6 7">H53214</strain>
    </source>
</reference>
<keyword evidence="1 3" id="KW-0963">Cytoplasm</keyword>
<comment type="function">
    <text evidence="3">Required for maturation of 30S ribosomal subunits.</text>
</comment>
<dbReference type="EMBL" id="AZTB01000013">
    <property type="protein sequence ID" value="KGG80844.1"/>
    <property type="molecule type" value="Genomic_DNA"/>
</dbReference>
<feature type="domain" description="Ribosome maturation factor RimP C-terminal" evidence="5">
    <location>
        <begin position="88"/>
        <end position="153"/>
    </location>
</feature>
<dbReference type="GO" id="GO:0000028">
    <property type="term" value="P:ribosomal small subunit assembly"/>
    <property type="evidence" value="ECO:0007669"/>
    <property type="project" value="TreeGrafter"/>
</dbReference>
<evidence type="ECO:0000313" key="7">
    <source>
        <dbReference type="Proteomes" id="UP000029622"/>
    </source>
</evidence>
<sequence length="154" mass="17764">MNRKEIEELTREIALQIVEDYGFELVDVEFVKEGSQRFLRVFIDKVGGITIEDCQKVSERLSDKLDEIDPIEENYYLEVSSPGLDRPLKTENDYKKSLGKEVEISLYKPIEGKKKFIGKLKDYNETTVTIELEQGSLITINKKDLAKINLAVIF</sequence>
<evidence type="ECO:0000259" key="4">
    <source>
        <dbReference type="Pfam" id="PF02576"/>
    </source>
</evidence>